<name>H2KQX4_CLOSI</name>
<sequence>MGLVIPFSNLLSQPRVRSFLPVTYFLSSTAMKWAFLDRLKARKNRTDKVDVKKTRKRYSKARLLDLLCTIRNRSVSGDAASCLSLSSTTDAPFSQLSHLTASLSELLHYHSIVLRRPIPVSSFSGSKHECVNSWPAYCPTCQNVVLLLPQKRRSRFEETERECSQSKRVRSCLNDLELANLRWQLAEGDFENRGHFNPTYEAHRTDNDSSIYSEVYDTAWSDDSSICSIANRPKLVGVRRNRSDFRGSNQEVLEDWLLTGSHTKVVDRTYATVYVDEVPSSAFDQPDSALPGEPWSSSTLKRRPQQLLDDDRTVYDEVASELDDSFDCSVDLVSVPNRRPRLTLRRRLSESPDHPNGHVKRVRREYFVCEE</sequence>
<evidence type="ECO:0000313" key="3">
    <source>
        <dbReference type="Proteomes" id="UP000008909"/>
    </source>
</evidence>
<evidence type="ECO:0000256" key="1">
    <source>
        <dbReference type="SAM" id="MobiDB-lite"/>
    </source>
</evidence>
<dbReference type="Proteomes" id="UP000008909">
    <property type="component" value="Unassembled WGS sequence"/>
</dbReference>
<keyword evidence="3" id="KW-1185">Reference proteome</keyword>
<dbReference type="AlphaFoldDB" id="H2KQX4"/>
<dbReference type="EMBL" id="DF143072">
    <property type="protein sequence ID" value="GAA36667.2"/>
    <property type="molecule type" value="Genomic_DNA"/>
</dbReference>
<gene>
    <name evidence="2" type="ORF">CLF_104939</name>
</gene>
<proteinExistence type="predicted"/>
<accession>H2KQX4</accession>
<evidence type="ECO:0000313" key="2">
    <source>
        <dbReference type="EMBL" id="GAA36667.2"/>
    </source>
</evidence>
<feature type="region of interest" description="Disordered" evidence="1">
    <location>
        <begin position="282"/>
        <end position="303"/>
    </location>
</feature>
<reference key="2">
    <citation type="submission" date="2011-10" db="EMBL/GenBank/DDBJ databases">
        <title>The genome and transcriptome sequence of Clonorchis sinensis provide insights into the carcinogenic liver fluke.</title>
        <authorList>
            <person name="Wang X."/>
            <person name="Huang Y."/>
            <person name="Chen W."/>
            <person name="Liu H."/>
            <person name="Guo L."/>
            <person name="Chen Y."/>
            <person name="Luo F."/>
            <person name="Zhou W."/>
            <person name="Sun J."/>
            <person name="Mao Q."/>
            <person name="Liang P."/>
            <person name="Zhou C."/>
            <person name="Tian Y."/>
            <person name="Men J."/>
            <person name="Lv X."/>
            <person name="Huang L."/>
            <person name="Zhou J."/>
            <person name="Hu Y."/>
            <person name="Li R."/>
            <person name="Zhang F."/>
            <person name="Lei H."/>
            <person name="Li X."/>
            <person name="Hu X."/>
            <person name="Liang C."/>
            <person name="Xu J."/>
            <person name="Wu Z."/>
            <person name="Yu X."/>
        </authorList>
    </citation>
    <scope>NUCLEOTIDE SEQUENCE</scope>
    <source>
        <strain>Henan</strain>
    </source>
</reference>
<reference evidence="2" key="1">
    <citation type="journal article" date="2011" name="Genome Biol.">
        <title>The draft genome of the carcinogenic human liver fluke Clonorchis sinensis.</title>
        <authorList>
            <person name="Wang X."/>
            <person name="Chen W."/>
            <person name="Huang Y."/>
            <person name="Sun J."/>
            <person name="Men J."/>
            <person name="Liu H."/>
            <person name="Luo F."/>
            <person name="Guo L."/>
            <person name="Lv X."/>
            <person name="Deng C."/>
            <person name="Zhou C."/>
            <person name="Fan Y."/>
            <person name="Li X."/>
            <person name="Huang L."/>
            <person name="Hu Y."/>
            <person name="Liang C."/>
            <person name="Hu X."/>
            <person name="Xu J."/>
            <person name="Yu X."/>
        </authorList>
    </citation>
    <scope>NUCLEOTIDE SEQUENCE [LARGE SCALE GENOMIC DNA]</scope>
    <source>
        <strain evidence="2">Henan</strain>
    </source>
</reference>
<organism evidence="2 3">
    <name type="scientific">Clonorchis sinensis</name>
    <name type="common">Chinese liver fluke</name>
    <dbReference type="NCBI Taxonomy" id="79923"/>
    <lineage>
        <taxon>Eukaryota</taxon>
        <taxon>Metazoa</taxon>
        <taxon>Spiralia</taxon>
        <taxon>Lophotrochozoa</taxon>
        <taxon>Platyhelminthes</taxon>
        <taxon>Trematoda</taxon>
        <taxon>Digenea</taxon>
        <taxon>Opisthorchiida</taxon>
        <taxon>Opisthorchiata</taxon>
        <taxon>Opisthorchiidae</taxon>
        <taxon>Clonorchis</taxon>
    </lineage>
</organism>
<protein>
    <submittedName>
        <fullName evidence="2">Uncharacterized protein</fullName>
    </submittedName>
</protein>